<name>A0A382DB26_9ZZZZ</name>
<keyword evidence="1" id="KW-0472">Membrane</keyword>
<sequence length="79" mass="8549">MGGVIFAAWRSLIHAPTIPAVSIALTMPAKARLALGTTALCAIVLLPFAARFFDERQTAIHTRTAVSDATLLIRQQQFE</sequence>
<protein>
    <submittedName>
        <fullName evidence="2">Uncharacterized protein</fullName>
    </submittedName>
</protein>
<reference evidence="2" key="1">
    <citation type="submission" date="2018-05" db="EMBL/GenBank/DDBJ databases">
        <authorList>
            <person name="Lanie J.A."/>
            <person name="Ng W.-L."/>
            <person name="Kazmierczak K.M."/>
            <person name="Andrzejewski T.M."/>
            <person name="Davidsen T.M."/>
            <person name="Wayne K.J."/>
            <person name="Tettelin H."/>
            <person name="Glass J.I."/>
            <person name="Rusch D."/>
            <person name="Podicherti R."/>
            <person name="Tsui H.-C.T."/>
            <person name="Winkler M.E."/>
        </authorList>
    </citation>
    <scope>NUCLEOTIDE SEQUENCE</scope>
</reference>
<evidence type="ECO:0000313" key="2">
    <source>
        <dbReference type="EMBL" id="SVB34881.1"/>
    </source>
</evidence>
<gene>
    <name evidence="2" type="ORF">METZ01_LOCUS187735</name>
</gene>
<keyword evidence="1" id="KW-1133">Transmembrane helix</keyword>
<feature type="non-terminal residue" evidence="2">
    <location>
        <position position="79"/>
    </location>
</feature>
<proteinExistence type="predicted"/>
<dbReference type="EMBL" id="UINC01038208">
    <property type="protein sequence ID" value="SVB34881.1"/>
    <property type="molecule type" value="Genomic_DNA"/>
</dbReference>
<keyword evidence="1" id="KW-0812">Transmembrane</keyword>
<accession>A0A382DB26</accession>
<evidence type="ECO:0000256" key="1">
    <source>
        <dbReference type="SAM" id="Phobius"/>
    </source>
</evidence>
<dbReference type="AlphaFoldDB" id="A0A382DB26"/>
<feature type="transmembrane region" description="Helical" evidence="1">
    <location>
        <begin position="33"/>
        <end position="53"/>
    </location>
</feature>
<organism evidence="2">
    <name type="scientific">marine metagenome</name>
    <dbReference type="NCBI Taxonomy" id="408172"/>
    <lineage>
        <taxon>unclassified sequences</taxon>
        <taxon>metagenomes</taxon>
        <taxon>ecological metagenomes</taxon>
    </lineage>
</organism>